<dbReference type="Proteomes" id="UP000179807">
    <property type="component" value="Unassembled WGS sequence"/>
</dbReference>
<dbReference type="RefSeq" id="XP_068355768.1">
    <property type="nucleotide sequence ID" value="XM_068493471.1"/>
</dbReference>
<reference evidence="1" key="1">
    <citation type="submission" date="2016-10" db="EMBL/GenBank/DDBJ databases">
        <authorList>
            <person name="Benchimol M."/>
            <person name="Almeida L.G."/>
            <person name="Vasconcelos A.T."/>
            <person name="Perreira-Neves A."/>
            <person name="Rosa I.A."/>
            <person name="Tasca T."/>
            <person name="Bogo M.R."/>
            <person name="de Souza W."/>
        </authorList>
    </citation>
    <scope>NUCLEOTIDE SEQUENCE [LARGE SCALE GENOMIC DNA]</scope>
    <source>
        <strain evidence="1">K</strain>
    </source>
</reference>
<keyword evidence="2" id="KW-1185">Reference proteome</keyword>
<organism evidence="1 2">
    <name type="scientific">Tritrichomonas foetus</name>
    <dbReference type="NCBI Taxonomy" id="1144522"/>
    <lineage>
        <taxon>Eukaryota</taxon>
        <taxon>Metamonada</taxon>
        <taxon>Parabasalia</taxon>
        <taxon>Tritrichomonadida</taxon>
        <taxon>Tritrichomonadidae</taxon>
        <taxon>Tritrichomonas</taxon>
    </lineage>
</organism>
<name>A0A1J4JW16_9EUKA</name>
<dbReference type="VEuPathDB" id="TrichDB:TRFO_07058"/>
<gene>
    <name evidence="1" type="ORF">TRFO_07058</name>
</gene>
<accession>A0A1J4JW16</accession>
<protein>
    <submittedName>
        <fullName evidence="1">Uncharacterized protein</fullName>
    </submittedName>
</protein>
<evidence type="ECO:0000313" key="2">
    <source>
        <dbReference type="Proteomes" id="UP000179807"/>
    </source>
</evidence>
<proteinExistence type="predicted"/>
<comment type="caution">
    <text evidence="1">The sequence shown here is derived from an EMBL/GenBank/DDBJ whole genome shotgun (WGS) entry which is preliminary data.</text>
</comment>
<dbReference type="EMBL" id="MLAK01000860">
    <property type="protein sequence ID" value="OHT02632.1"/>
    <property type="molecule type" value="Genomic_DNA"/>
</dbReference>
<evidence type="ECO:0000313" key="1">
    <source>
        <dbReference type="EMBL" id="OHT02632.1"/>
    </source>
</evidence>
<dbReference type="AlphaFoldDB" id="A0A1J4JW16"/>
<sequence length="225" mass="26996">MELPGFFVTSFQLLEEQINGKDIDSESINFYYIEKLFTELLSDMETDEDRQLWWHYFDLSKRSTIYFRRTDFLILLFNIVMDNLMLPNLRKTTILDAIESWSKITFPANKRIFKRKTTMNESIYELMDLWREAILENINLKQEMEDLTNSTNAILKQRSEYANNLFKLVLKLRNRRDEDQIEKRYIKYASDLIFTIDNMNCDMANPNYLPPKWDGKDSPDNSTKT</sequence>
<dbReference type="GeneID" id="94828175"/>